<reference evidence="7" key="1">
    <citation type="submission" date="2017-09" db="EMBL/GenBank/DDBJ databases">
        <title>Depth-based differentiation of microbial function through sediment-hosted aquifers and enrichment of novel symbionts in the deep terrestrial subsurface.</title>
        <authorList>
            <person name="Probst A.J."/>
            <person name="Ladd B."/>
            <person name="Jarett J.K."/>
            <person name="Geller-Mcgrath D.E."/>
            <person name="Sieber C.M.K."/>
            <person name="Emerson J.B."/>
            <person name="Anantharaman K."/>
            <person name="Thomas B.C."/>
            <person name="Malmstrom R."/>
            <person name="Stieglmeier M."/>
            <person name="Klingl A."/>
            <person name="Woyke T."/>
            <person name="Ryan C.M."/>
            <person name="Banfield J.F."/>
        </authorList>
    </citation>
    <scope>NUCLEOTIDE SEQUENCE [LARGE SCALE GENOMIC DNA]</scope>
</reference>
<dbReference type="AlphaFoldDB" id="A0A2H0YPN6"/>
<dbReference type="NCBIfam" id="TIGR00061">
    <property type="entry name" value="L21"/>
    <property type="match status" value="1"/>
</dbReference>
<dbReference type="GO" id="GO:0003735">
    <property type="term" value="F:structural constituent of ribosome"/>
    <property type="evidence" value="ECO:0007669"/>
    <property type="project" value="InterPro"/>
</dbReference>
<proteinExistence type="inferred from homology"/>
<comment type="similarity">
    <text evidence="1 4 5">Belongs to the bacterial ribosomal protein bL21 family.</text>
</comment>
<name>A0A2H0YPN6_9BACT</name>
<keyword evidence="3 4" id="KW-0687">Ribonucleoprotein</keyword>
<dbReference type="PANTHER" id="PTHR21349:SF0">
    <property type="entry name" value="LARGE RIBOSOMAL SUBUNIT PROTEIN BL21M"/>
    <property type="match status" value="1"/>
</dbReference>
<gene>
    <name evidence="4 6" type="primary">rplU</name>
    <name evidence="6" type="ORF">COT26_03015</name>
</gene>
<keyword evidence="4 5" id="KW-0694">RNA-binding</keyword>
<sequence>MSKFAVIKTGGKQYLVKEGQTLKVERLPGEEKAKVKFDQVLMVSDDKELKVGQPYISGVAVGAEIIKQGLGKKLYVETYKAKTRKHRKIGHRQLFTEVKVVKI</sequence>
<organism evidence="6 7">
    <name type="scientific">Candidatus Kerfeldbacteria bacterium CG08_land_8_20_14_0_20_43_14</name>
    <dbReference type="NCBI Taxonomy" id="2014246"/>
    <lineage>
        <taxon>Bacteria</taxon>
        <taxon>Candidatus Kerfeldiibacteriota</taxon>
    </lineage>
</organism>
<evidence type="ECO:0000313" key="6">
    <source>
        <dbReference type="EMBL" id="PIS40465.1"/>
    </source>
</evidence>
<evidence type="ECO:0000256" key="5">
    <source>
        <dbReference type="RuleBase" id="RU000562"/>
    </source>
</evidence>
<keyword evidence="2 4" id="KW-0689">Ribosomal protein</keyword>
<dbReference type="GO" id="GO:0006412">
    <property type="term" value="P:translation"/>
    <property type="evidence" value="ECO:0007669"/>
    <property type="project" value="UniProtKB-UniRule"/>
</dbReference>
<comment type="function">
    <text evidence="4 5">This protein binds to 23S rRNA in the presence of protein L20.</text>
</comment>
<dbReference type="GO" id="GO:0005840">
    <property type="term" value="C:ribosome"/>
    <property type="evidence" value="ECO:0007669"/>
    <property type="project" value="UniProtKB-KW"/>
</dbReference>
<evidence type="ECO:0000256" key="1">
    <source>
        <dbReference type="ARBA" id="ARBA00008563"/>
    </source>
</evidence>
<evidence type="ECO:0000256" key="3">
    <source>
        <dbReference type="ARBA" id="ARBA00023274"/>
    </source>
</evidence>
<dbReference type="GO" id="GO:0005737">
    <property type="term" value="C:cytoplasm"/>
    <property type="evidence" value="ECO:0007669"/>
    <property type="project" value="UniProtKB-ARBA"/>
</dbReference>
<comment type="caution">
    <text evidence="6">The sequence shown here is derived from an EMBL/GenBank/DDBJ whole genome shotgun (WGS) entry which is preliminary data.</text>
</comment>
<evidence type="ECO:0000256" key="4">
    <source>
        <dbReference type="HAMAP-Rule" id="MF_01363"/>
    </source>
</evidence>
<dbReference type="InterPro" id="IPR036164">
    <property type="entry name" value="bL21-like_sf"/>
</dbReference>
<dbReference type="SUPFAM" id="SSF141091">
    <property type="entry name" value="L21p-like"/>
    <property type="match status" value="1"/>
</dbReference>
<dbReference type="GO" id="GO:1990904">
    <property type="term" value="C:ribonucleoprotein complex"/>
    <property type="evidence" value="ECO:0007669"/>
    <property type="project" value="UniProtKB-KW"/>
</dbReference>
<dbReference type="GO" id="GO:0019843">
    <property type="term" value="F:rRNA binding"/>
    <property type="evidence" value="ECO:0007669"/>
    <property type="project" value="UniProtKB-UniRule"/>
</dbReference>
<dbReference type="PANTHER" id="PTHR21349">
    <property type="entry name" value="50S RIBOSOMAL PROTEIN L21"/>
    <property type="match status" value="1"/>
</dbReference>
<evidence type="ECO:0000256" key="2">
    <source>
        <dbReference type="ARBA" id="ARBA00022980"/>
    </source>
</evidence>
<dbReference type="EMBL" id="PEXW01000067">
    <property type="protein sequence ID" value="PIS40465.1"/>
    <property type="molecule type" value="Genomic_DNA"/>
</dbReference>
<dbReference type="Proteomes" id="UP000236845">
    <property type="component" value="Unassembled WGS sequence"/>
</dbReference>
<comment type="subunit">
    <text evidence="4">Part of the 50S ribosomal subunit. Contacts protein L20.</text>
</comment>
<dbReference type="Pfam" id="PF00829">
    <property type="entry name" value="Ribosomal_L21p"/>
    <property type="match status" value="1"/>
</dbReference>
<dbReference type="InterPro" id="IPR028909">
    <property type="entry name" value="bL21-like"/>
</dbReference>
<keyword evidence="4 5" id="KW-0699">rRNA-binding</keyword>
<dbReference type="HAMAP" id="MF_01363">
    <property type="entry name" value="Ribosomal_bL21"/>
    <property type="match status" value="1"/>
</dbReference>
<evidence type="ECO:0000313" key="7">
    <source>
        <dbReference type="Proteomes" id="UP000236845"/>
    </source>
</evidence>
<protein>
    <recommendedName>
        <fullName evidence="4">Large ribosomal subunit protein bL21</fullName>
    </recommendedName>
</protein>
<accession>A0A2H0YPN6</accession>
<dbReference type="InterPro" id="IPR001787">
    <property type="entry name" value="Ribosomal_bL21"/>
</dbReference>